<sequence length="396" mass="44554">MEEFDNRLENLKQLLSSQSRQNWLFGAGISFGSKIPLMYPLTNRVEEIIQEYSGAKEKNILASLKEDLTEDCHVEHYLSHLGDLLAIAERSKQKTAYLGANSYTSDELKQLYLEIIKAIGGIIRYGYVGANANYGVEEEVGKAENPIIEIKPHFEFIEALLISQSNLERRSKTTFFTTNYDTLLEDALALHKKVVCDGFSGGAVGFWNAEKEFSNTAIDSNTYHLYKLHGSIDWHRDNNLGLVRARYGTKYLSDPANIMIYPQATKYVETQKDPFASLFLGLRKTLMNGQQNTLITCGYSFGDDHINAEIESALRSEANQTTVIAFIQEAPKDGVVINKTLDAWLCCPKIGSRVYVAGELGIYHNSTTPLAESDDSKYTWWRFDGLTQFIKTGDVS</sequence>
<keyword evidence="2" id="KW-1185">Reference proteome</keyword>
<evidence type="ECO:0000313" key="1">
    <source>
        <dbReference type="EMBL" id="CAH9057085.1"/>
    </source>
</evidence>
<proteinExistence type="predicted"/>
<accession>A0A9W4VQ98</accession>
<dbReference type="EMBL" id="CAMAPB010000018">
    <property type="protein sequence ID" value="CAH9057085.1"/>
    <property type="molecule type" value="Genomic_DNA"/>
</dbReference>
<organism evidence="1 2">
    <name type="scientific">Pseudoalteromonas haloplanktis</name>
    <name type="common">Alteromonas haloplanktis</name>
    <dbReference type="NCBI Taxonomy" id="228"/>
    <lineage>
        <taxon>Bacteria</taxon>
        <taxon>Pseudomonadati</taxon>
        <taxon>Pseudomonadota</taxon>
        <taxon>Gammaproteobacteria</taxon>
        <taxon>Alteromonadales</taxon>
        <taxon>Pseudoalteromonadaceae</taxon>
        <taxon>Pseudoalteromonas</taxon>
    </lineage>
</organism>
<evidence type="ECO:0008006" key="3">
    <source>
        <dbReference type="Google" id="ProtNLM"/>
    </source>
</evidence>
<protein>
    <recommendedName>
        <fullName evidence="3">SIR2-like domain-containing protein</fullName>
    </recommendedName>
</protein>
<dbReference type="Proteomes" id="UP001152447">
    <property type="component" value="Unassembled WGS sequence"/>
</dbReference>
<comment type="caution">
    <text evidence="1">The sequence shown here is derived from an EMBL/GenBank/DDBJ whole genome shotgun (WGS) entry which is preliminary data.</text>
</comment>
<dbReference type="AlphaFoldDB" id="A0A9W4VQ98"/>
<name>A0A9W4VQ98_PSEHA</name>
<gene>
    <name evidence="1" type="ORF">PSEHALCIP103_01586</name>
</gene>
<reference evidence="1" key="1">
    <citation type="submission" date="2022-07" db="EMBL/GenBank/DDBJ databases">
        <authorList>
            <person name="Criscuolo A."/>
        </authorList>
    </citation>
    <scope>NUCLEOTIDE SEQUENCE</scope>
    <source>
        <strain evidence="1">CIP103197</strain>
    </source>
</reference>
<evidence type="ECO:0000313" key="2">
    <source>
        <dbReference type="Proteomes" id="UP001152447"/>
    </source>
</evidence>
<dbReference type="Pfam" id="PF13289">
    <property type="entry name" value="SIR2_2"/>
    <property type="match status" value="1"/>
</dbReference>
<dbReference type="RefSeq" id="WP_188161734.1">
    <property type="nucleotide sequence ID" value="NZ_CAMAPB010000018.1"/>
</dbReference>